<reference evidence="2" key="2">
    <citation type="submission" date="2025-08" db="UniProtKB">
        <authorList>
            <consortium name="Ensembl"/>
        </authorList>
    </citation>
    <scope>IDENTIFICATION</scope>
</reference>
<dbReference type="Proteomes" id="UP000265120">
    <property type="component" value="Chromosome 9"/>
</dbReference>
<evidence type="ECO:0000313" key="2">
    <source>
        <dbReference type="Ensembl" id="ENSCSEP00000016531.1"/>
    </source>
</evidence>
<sequence>MSGSKCSPEIGAALFRRPTSSSNSDANTDDASCFLSPSWSRKFTDRLPAPDTTSSDGADASFRCCR</sequence>
<evidence type="ECO:0000313" key="3">
    <source>
        <dbReference type="Proteomes" id="UP000265120"/>
    </source>
</evidence>
<keyword evidence="3" id="KW-1185">Reference proteome</keyword>
<dbReference type="OMA" id="ANTEDGM"/>
<feature type="region of interest" description="Disordered" evidence="1">
    <location>
        <begin position="16"/>
        <end position="66"/>
    </location>
</feature>
<evidence type="ECO:0000256" key="1">
    <source>
        <dbReference type="SAM" id="MobiDB-lite"/>
    </source>
</evidence>
<feature type="compositionally biased region" description="Low complexity" evidence="1">
    <location>
        <begin position="19"/>
        <end position="32"/>
    </location>
</feature>
<reference evidence="2 3" key="1">
    <citation type="journal article" date="2014" name="Nat. Genet.">
        <title>Whole-genome sequence of a flatfish provides insights into ZW sex chromosome evolution and adaptation to a benthic lifestyle.</title>
        <authorList>
            <person name="Chen S."/>
            <person name="Zhang G."/>
            <person name="Shao C."/>
            <person name="Huang Q."/>
            <person name="Liu G."/>
            <person name="Zhang P."/>
            <person name="Song W."/>
            <person name="An N."/>
            <person name="Chalopin D."/>
            <person name="Volff J.N."/>
            <person name="Hong Y."/>
            <person name="Li Q."/>
            <person name="Sha Z."/>
            <person name="Zhou H."/>
            <person name="Xie M."/>
            <person name="Yu Q."/>
            <person name="Liu Y."/>
            <person name="Xiang H."/>
            <person name="Wang N."/>
            <person name="Wu K."/>
            <person name="Yang C."/>
            <person name="Zhou Q."/>
            <person name="Liao X."/>
            <person name="Yang L."/>
            <person name="Hu Q."/>
            <person name="Zhang J."/>
            <person name="Meng L."/>
            <person name="Jin L."/>
            <person name="Tian Y."/>
            <person name="Lian J."/>
            <person name="Yang J."/>
            <person name="Miao G."/>
            <person name="Liu S."/>
            <person name="Liang Z."/>
            <person name="Yan F."/>
            <person name="Li Y."/>
            <person name="Sun B."/>
            <person name="Zhang H."/>
            <person name="Zhang J."/>
            <person name="Zhu Y."/>
            <person name="Du M."/>
            <person name="Zhao Y."/>
            <person name="Schartl M."/>
            <person name="Tang Q."/>
            <person name="Wang J."/>
        </authorList>
    </citation>
    <scope>NUCLEOTIDE SEQUENCE</scope>
</reference>
<reference evidence="2" key="3">
    <citation type="submission" date="2025-09" db="UniProtKB">
        <authorList>
            <consortium name="Ensembl"/>
        </authorList>
    </citation>
    <scope>IDENTIFICATION</scope>
</reference>
<protein>
    <submittedName>
        <fullName evidence="2">Uncharacterized protein</fullName>
    </submittedName>
</protein>
<name>A0A3P8VTA9_CYNSE</name>
<dbReference type="InParanoid" id="A0A3P8VTA9"/>
<organism evidence="2 3">
    <name type="scientific">Cynoglossus semilaevis</name>
    <name type="common">Tongue sole</name>
    <dbReference type="NCBI Taxonomy" id="244447"/>
    <lineage>
        <taxon>Eukaryota</taxon>
        <taxon>Metazoa</taxon>
        <taxon>Chordata</taxon>
        <taxon>Craniata</taxon>
        <taxon>Vertebrata</taxon>
        <taxon>Euteleostomi</taxon>
        <taxon>Actinopterygii</taxon>
        <taxon>Neopterygii</taxon>
        <taxon>Teleostei</taxon>
        <taxon>Neoteleostei</taxon>
        <taxon>Acanthomorphata</taxon>
        <taxon>Carangaria</taxon>
        <taxon>Pleuronectiformes</taxon>
        <taxon>Pleuronectoidei</taxon>
        <taxon>Cynoglossidae</taxon>
        <taxon>Cynoglossinae</taxon>
        <taxon>Cynoglossus</taxon>
    </lineage>
</organism>
<proteinExistence type="predicted"/>
<dbReference type="Ensembl" id="ENSCSET00000016743.1">
    <property type="protein sequence ID" value="ENSCSEP00000016531.1"/>
    <property type="gene ID" value="ENSCSEG00000010630.1"/>
</dbReference>
<dbReference type="GeneTree" id="ENSGT00940000177040"/>
<dbReference type="AlphaFoldDB" id="A0A3P8VTA9"/>
<accession>A0A3P8VTA9</accession>